<feature type="compositionally biased region" description="Polar residues" evidence="1">
    <location>
        <begin position="473"/>
        <end position="490"/>
    </location>
</feature>
<reference evidence="2" key="1">
    <citation type="submission" date="2014-09" db="EMBL/GenBank/DDBJ databases">
        <title>Genome sequence of the luminous mushroom Mycena chlorophos for searching fungal bioluminescence genes.</title>
        <authorList>
            <person name="Tanaka Y."/>
            <person name="Kasuga D."/>
            <person name="Oba Y."/>
            <person name="Hase S."/>
            <person name="Sato K."/>
            <person name="Oba Y."/>
            <person name="Sakakibara Y."/>
        </authorList>
    </citation>
    <scope>NUCLEOTIDE SEQUENCE</scope>
</reference>
<name>A0ABQ0LY89_MYCCL</name>
<gene>
    <name evidence="2" type="ORF">MCHLO_12784</name>
</gene>
<organism evidence="2 3">
    <name type="scientific">Mycena chlorophos</name>
    <name type="common">Agaric fungus</name>
    <name type="synonym">Agaricus chlorophos</name>
    <dbReference type="NCBI Taxonomy" id="658473"/>
    <lineage>
        <taxon>Eukaryota</taxon>
        <taxon>Fungi</taxon>
        <taxon>Dikarya</taxon>
        <taxon>Basidiomycota</taxon>
        <taxon>Agaricomycotina</taxon>
        <taxon>Agaricomycetes</taxon>
        <taxon>Agaricomycetidae</taxon>
        <taxon>Agaricales</taxon>
        <taxon>Marasmiineae</taxon>
        <taxon>Mycenaceae</taxon>
        <taxon>Mycena</taxon>
    </lineage>
</organism>
<feature type="region of interest" description="Disordered" evidence="1">
    <location>
        <begin position="441"/>
        <end position="490"/>
    </location>
</feature>
<dbReference type="Proteomes" id="UP000815677">
    <property type="component" value="Unassembled WGS sequence"/>
</dbReference>
<feature type="region of interest" description="Disordered" evidence="1">
    <location>
        <begin position="40"/>
        <end position="61"/>
    </location>
</feature>
<evidence type="ECO:0000313" key="2">
    <source>
        <dbReference type="EMBL" id="GAT56088.1"/>
    </source>
</evidence>
<feature type="region of interest" description="Disordered" evidence="1">
    <location>
        <begin position="364"/>
        <end position="403"/>
    </location>
</feature>
<evidence type="ECO:0000313" key="3">
    <source>
        <dbReference type="Proteomes" id="UP000815677"/>
    </source>
</evidence>
<accession>A0ABQ0LY89</accession>
<proteinExistence type="predicted"/>
<sequence length="490" mass="52621">MAMAHALAPFALSPPTAKPTPAGRAMSVFDDCLSGNTPREVLGGAGRLPRPPRAASSDMPVPHLAGLGSSRGTQRATRVQTSLATPLTRRTAVMLNMHHSPVGPRHVTAQARRRRRVRRWHPAPRTWTTPPRLPQELGDAQVSLRKPSWRDIRVLPDPSASQHASVVYPRTFYVPARDVGNGRHLVTSRSWQSGTEVVGDTMTIHSPTRTNEIAFHMPSHPPSTFHVSPAHPPDQGPSGFYQYDAAEEQGDVWDCLADVEVGTTSVTRIWLPQAMQQCGLTSLTVFRRGFVACFDPGISNGDDVSYPDLPLLSGCIRGSTHLAADYASMRLRATAPCATDWSGSDAIDGHRRLPYQNSYSTPPLSPLAAMRPSLPAPYSHSQTRRAAPLPVPQAPLPADGGFDDLRHRSRTLLVVLADGMEGCMGLICSYPVCYRDETSAPARPINSSSLSRGTGPGAIASARDPPSDVKCASSATSRLTGSTSASLSLP</sequence>
<protein>
    <submittedName>
        <fullName evidence="2">Uncharacterized protein</fullName>
    </submittedName>
</protein>
<dbReference type="EMBL" id="DF849238">
    <property type="protein sequence ID" value="GAT56088.1"/>
    <property type="molecule type" value="Genomic_DNA"/>
</dbReference>
<feature type="region of interest" description="Disordered" evidence="1">
    <location>
        <begin position="1"/>
        <end position="23"/>
    </location>
</feature>
<evidence type="ECO:0000256" key="1">
    <source>
        <dbReference type="SAM" id="MobiDB-lite"/>
    </source>
</evidence>
<keyword evidence="3" id="KW-1185">Reference proteome</keyword>